<organism evidence="1 2">
    <name type="scientific">Acorus gramineus</name>
    <name type="common">Dwarf sweet flag</name>
    <dbReference type="NCBI Taxonomy" id="55184"/>
    <lineage>
        <taxon>Eukaryota</taxon>
        <taxon>Viridiplantae</taxon>
        <taxon>Streptophyta</taxon>
        <taxon>Embryophyta</taxon>
        <taxon>Tracheophyta</taxon>
        <taxon>Spermatophyta</taxon>
        <taxon>Magnoliopsida</taxon>
        <taxon>Liliopsida</taxon>
        <taxon>Acoraceae</taxon>
        <taxon>Acorus</taxon>
    </lineage>
</organism>
<accession>A0AAV9B2Z1</accession>
<comment type="caution">
    <text evidence="1">The sequence shown here is derived from an EMBL/GenBank/DDBJ whole genome shotgun (WGS) entry which is preliminary data.</text>
</comment>
<dbReference type="Proteomes" id="UP001179952">
    <property type="component" value="Unassembled WGS sequence"/>
</dbReference>
<sequence length="296" mass="33212">MESASSSSINFSVDDRDLDDAELWAVIDSAAAFHSVSRPRKPLALKPNVSNLSSPVANLLPSPAPKPFKNPRNVYTSSAEEDFRVSSDGEVLQAHQRPQKLARYGDYRGVCDDENRMVVVKPLQRSPATPVGVGRYTVQEVSPSVEVSPYLEEKGSLSHGLTGWFPSVSLFKQYQNAAMEILEKSDYTLISGNPFIKKSGWRKISCYFNISFEIRDKSIEFDENRNVQRAEFLVRAFMHGGRFVDGWGSCERREKRFMKPNHDIPSTAETRAKNRACQDLLGIGEYKPGMTSSAHR</sequence>
<proteinExistence type="predicted"/>
<gene>
    <name evidence="1" type="ORF">QJS04_geneDACA021553</name>
</gene>
<reference evidence="1" key="2">
    <citation type="submission" date="2023-06" db="EMBL/GenBank/DDBJ databases">
        <authorList>
            <person name="Ma L."/>
            <person name="Liu K.-W."/>
            <person name="Li Z."/>
            <person name="Hsiao Y.-Y."/>
            <person name="Qi Y."/>
            <person name="Fu T."/>
            <person name="Tang G."/>
            <person name="Zhang D."/>
            <person name="Sun W.-H."/>
            <person name="Liu D.-K."/>
            <person name="Li Y."/>
            <person name="Chen G.-Z."/>
            <person name="Liu X.-D."/>
            <person name="Liao X.-Y."/>
            <person name="Jiang Y.-T."/>
            <person name="Yu X."/>
            <person name="Hao Y."/>
            <person name="Huang J."/>
            <person name="Zhao X.-W."/>
            <person name="Ke S."/>
            <person name="Chen Y.-Y."/>
            <person name="Wu W.-L."/>
            <person name="Hsu J.-L."/>
            <person name="Lin Y.-F."/>
            <person name="Huang M.-D."/>
            <person name="Li C.-Y."/>
            <person name="Huang L."/>
            <person name="Wang Z.-W."/>
            <person name="Zhao X."/>
            <person name="Zhong W.-Y."/>
            <person name="Peng D.-H."/>
            <person name="Ahmad S."/>
            <person name="Lan S."/>
            <person name="Zhang J.-S."/>
            <person name="Tsai W.-C."/>
            <person name="Van De Peer Y."/>
            <person name="Liu Z.-J."/>
        </authorList>
    </citation>
    <scope>NUCLEOTIDE SEQUENCE</scope>
    <source>
        <strain evidence="1">SCP</strain>
        <tissue evidence="1">Leaves</tissue>
    </source>
</reference>
<protein>
    <submittedName>
        <fullName evidence="1">Uncharacterized protein</fullName>
    </submittedName>
</protein>
<dbReference type="PANTHER" id="PTHR37731:SF1">
    <property type="entry name" value="PEPTIDE TRANSPORTER FAMILY PROTEIN"/>
    <property type="match status" value="1"/>
</dbReference>
<evidence type="ECO:0000313" key="2">
    <source>
        <dbReference type="Proteomes" id="UP001179952"/>
    </source>
</evidence>
<dbReference type="EMBL" id="JAUJYN010000005">
    <property type="protein sequence ID" value="KAK1270752.1"/>
    <property type="molecule type" value="Genomic_DNA"/>
</dbReference>
<reference evidence="1" key="1">
    <citation type="journal article" date="2023" name="Nat. Commun.">
        <title>Diploid and tetraploid genomes of Acorus and the evolution of monocots.</title>
        <authorList>
            <person name="Ma L."/>
            <person name="Liu K.W."/>
            <person name="Li Z."/>
            <person name="Hsiao Y.Y."/>
            <person name="Qi Y."/>
            <person name="Fu T."/>
            <person name="Tang G.D."/>
            <person name="Zhang D."/>
            <person name="Sun W.H."/>
            <person name="Liu D.K."/>
            <person name="Li Y."/>
            <person name="Chen G.Z."/>
            <person name="Liu X.D."/>
            <person name="Liao X.Y."/>
            <person name="Jiang Y.T."/>
            <person name="Yu X."/>
            <person name="Hao Y."/>
            <person name="Huang J."/>
            <person name="Zhao X.W."/>
            <person name="Ke S."/>
            <person name="Chen Y.Y."/>
            <person name="Wu W.L."/>
            <person name="Hsu J.L."/>
            <person name="Lin Y.F."/>
            <person name="Huang M.D."/>
            <person name="Li C.Y."/>
            <person name="Huang L."/>
            <person name="Wang Z.W."/>
            <person name="Zhao X."/>
            <person name="Zhong W.Y."/>
            <person name="Peng D.H."/>
            <person name="Ahmad S."/>
            <person name="Lan S."/>
            <person name="Zhang J.S."/>
            <person name="Tsai W.C."/>
            <person name="Van de Peer Y."/>
            <person name="Liu Z.J."/>
        </authorList>
    </citation>
    <scope>NUCLEOTIDE SEQUENCE</scope>
    <source>
        <strain evidence="1">SCP</strain>
    </source>
</reference>
<evidence type="ECO:0000313" key="1">
    <source>
        <dbReference type="EMBL" id="KAK1270752.1"/>
    </source>
</evidence>
<dbReference type="PANTHER" id="PTHR37731">
    <property type="entry name" value="PEPTIDE TRANSPORTER FAMILY PROTEIN"/>
    <property type="match status" value="1"/>
</dbReference>
<dbReference type="AlphaFoldDB" id="A0AAV9B2Z1"/>
<name>A0AAV9B2Z1_ACOGR</name>
<keyword evidence="2" id="KW-1185">Reference proteome</keyword>